<keyword evidence="1" id="KW-0812">Transmembrane</keyword>
<evidence type="ECO:0000313" key="2">
    <source>
        <dbReference type="EMBL" id="ATP59751.1"/>
    </source>
</evidence>
<evidence type="ECO:0000313" key="3">
    <source>
        <dbReference type="Proteomes" id="UP000224629"/>
    </source>
</evidence>
<gene>
    <name evidence="2" type="ORF">CSW10_02285</name>
</gene>
<sequence length="161" mass="18885">MNYITSVSNVVSAAATNNHSSLEINQQISEFINNIQTEDFAELNKISEQIVDKKISATKLSKQISKEDFIKLLTKFVEKTNLKDQLTKEQKEKLIENINDQHLKLFQKDVKKIALEFKKEVKKNKEVNPWVNRNLKFSISYFIFGLWSLVSSFYWFFLISQ</sequence>
<feature type="transmembrane region" description="Helical" evidence="1">
    <location>
        <begin position="139"/>
        <end position="157"/>
    </location>
</feature>
<dbReference type="EMBL" id="CP024161">
    <property type="protein sequence ID" value="ATP59751.1"/>
    <property type="molecule type" value="Genomic_DNA"/>
</dbReference>
<protein>
    <submittedName>
        <fullName evidence="2">Uncharacterized protein</fullName>
    </submittedName>
</protein>
<accession>A0ABN5DTV0</accession>
<organism evidence="2 3">
    <name type="scientific">Mesomycoplasma dispar</name>
    <dbReference type="NCBI Taxonomy" id="86660"/>
    <lineage>
        <taxon>Bacteria</taxon>
        <taxon>Bacillati</taxon>
        <taxon>Mycoplasmatota</taxon>
        <taxon>Mycoplasmoidales</taxon>
        <taxon>Metamycoplasmataceae</taxon>
        <taxon>Mesomycoplasma</taxon>
    </lineage>
</organism>
<keyword evidence="1" id="KW-1133">Transmembrane helix</keyword>
<name>A0ABN5DTV0_9BACT</name>
<reference evidence="2" key="1">
    <citation type="submission" date="2017-10" db="EMBL/GenBank/DDBJ databases">
        <title>Genome-wide analysis of the first isolated strain mycoplasma dispar GS01.</title>
        <authorList>
            <person name="Hao H."/>
            <person name="Chen S."/>
            <person name="Zhao P."/>
            <person name="Chu Y."/>
            <person name="Liu Y."/>
        </authorList>
    </citation>
    <scope>NUCLEOTIDE SEQUENCE [LARGE SCALE GENOMIC DNA]</scope>
    <source>
        <strain evidence="2">GS01</strain>
    </source>
</reference>
<dbReference type="Proteomes" id="UP000224629">
    <property type="component" value="Chromosome"/>
</dbReference>
<dbReference type="RefSeq" id="WP_099451978.1">
    <property type="nucleotide sequence ID" value="NZ_CP024161.1"/>
</dbReference>
<keyword evidence="1" id="KW-0472">Membrane</keyword>
<proteinExistence type="predicted"/>
<keyword evidence="3" id="KW-1185">Reference proteome</keyword>
<evidence type="ECO:0000256" key="1">
    <source>
        <dbReference type="SAM" id="Phobius"/>
    </source>
</evidence>